<dbReference type="STRING" id="1774273.LPB03_04370"/>
<dbReference type="EMBL" id="LSFM01000022">
    <property type="protein sequence ID" value="OBY64346.1"/>
    <property type="molecule type" value="Genomic_DNA"/>
</dbReference>
<keyword evidence="1" id="KW-0812">Transmembrane</keyword>
<proteinExistence type="predicted"/>
<sequence length="198" mass="22908">MSLYNRINIGLALSIVFLLVFATNRLDKRHFETVQNTVISLHTDRVIAQDLIYKMNLIIYNKQLSLLGESSKNVNHNLNKDFNLLIEKFSETKLTKKESQIFEKLKVDFNKLTDLEAKMLENNEEILTNINIIKSDLIKLSEIQIKESKSLTSIAQKSLDTNNLMSKLEIGFLVLIGLIIQFTIFYRVKKSKTEKLNN</sequence>
<organism evidence="2 3">
    <name type="scientific">Polaribacter vadi</name>
    <dbReference type="NCBI Taxonomy" id="1774273"/>
    <lineage>
        <taxon>Bacteria</taxon>
        <taxon>Pseudomonadati</taxon>
        <taxon>Bacteroidota</taxon>
        <taxon>Flavobacteriia</taxon>
        <taxon>Flavobacteriales</taxon>
        <taxon>Flavobacteriaceae</taxon>
    </lineage>
</organism>
<keyword evidence="1" id="KW-0472">Membrane</keyword>
<keyword evidence="3" id="KW-1185">Reference proteome</keyword>
<reference evidence="3" key="1">
    <citation type="submission" date="2016-02" db="EMBL/GenBank/DDBJ databases">
        <authorList>
            <person name="Shin S.-K."/>
            <person name="Yi H."/>
            <person name="Kim E."/>
        </authorList>
    </citation>
    <scope>NUCLEOTIDE SEQUENCE [LARGE SCALE GENOMIC DNA]</scope>
    <source>
        <strain evidence="3">LPB0003</strain>
    </source>
</reference>
<dbReference type="RefSeq" id="WP_065319096.1">
    <property type="nucleotide sequence ID" value="NZ_CP017477.1"/>
</dbReference>
<comment type="caution">
    <text evidence="2">The sequence shown here is derived from an EMBL/GenBank/DDBJ whole genome shotgun (WGS) entry which is preliminary data.</text>
</comment>
<name>A0A1B8TXA5_9FLAO</name>
<dbReference type="OrthoDB" id="1438991at2"/>
<dbReference type="Proteomes" id="UP000092584">
    <property type="component" value="Unassembled WGS sequence"/>
</dbReference>
<dbReference type="AlphaFoldDB" id="A0A1B8TXA5"/>
<dbReference type="KEGG" id="pob:LPB03_04370"/>
<protein>
    <recommendedName>
        <fullName evidence="4">Chemotaxis methyl-accepting receptor HlyB-like 4HB MCP domain-containing protein</fullName>
    </recommendedName>
</protein>
<evidence type="ECO:0000313" key="3">
    <source>
        <dbReference type="Proteomes" id="UP000092584"/>
    </source>
</evidence>
<evidence type="ECO:0000313" key="2">
    <source>
        <dbReference type="EMBL" id="OBY64346.1"/>
    </source>
</evidence>
<evidence type="ECO:0000256" key="1">
    <source>
        <dbReference type="SAM" id="Phobius"/>
    </source>
</evidence>
<gene>
    <name evidence="2" type="ORF">LPB3_08125</name>
</gene>
<evidence type="ECO:0008006" key="4">
    <source>
        <dbReference type="Google" id="ProtNLM"/>
    </source>
</evidence>
<keyword evidence="1" id="KW-1133">Transmembrane helix</keyword>
<accession>A0A1B8TXA5</accession>
<feature type="transmembrane region" description="Helical" evidence="1">
    <location>
        <begin position="170"/>
        <end position="188"/>
    </location>
</feature>